<feature type="non-terminal residue" evidence="2">
    <location>
        <position position="80"/>
    </location>
</feature>
<dbReference type="AlphaFoldDB" id="A0A0B7ABI3"/>
<evidence type="ECO:0000313" key="2">
    <source>
        <dbReference type="EMBL" id="CEK78123.1"/>
    </source>
</evidence>
<organism evidence="2">
    <name type="scientific">Arion vulgaris</name>
    <dbReference type="NCBI Taxonomy" id="1028688"/>
    <lineage>
        <taxon>Eukaryota</taxon>
        <taxon>Metazoa</taxon>
        <taxon>Spiralia</taxon>
        <taxon>Lophotrochozoa</taxon>
        <taxon>Mollusca</taxon>
        <taxon>Gastropoda</taxon>
        <taxon>Heterobranchia</taxon>
        <taxon>Euthyneura</taxon>
        <taxon>Panpulmonata</taxon>
        <taxon>Eupulmonata</taxon>
        <taxon>Stylommatophora</taxon>
        <taxon>Helicina</taxon>
        <taxon>Arionoidea</taxon>
        <taxon>Arionidae</taxon>
        <taxon>Arion</taxon>
    </lineage>
</organism>
<feature type="transmembrane region" description="Helical" evidence="1">
    <location>
        <begin position="41"/>
        <end position="56"/>
    </location>
</feature>
<keyword evidence="1" id="KW-1133">Transmembrane helix</keyword>
<dbReference type="EMBL" id="HACG01031258">
    <property type="protein sequence ID" value="CEK78123.1"/>
    <property type="molecule type" value="Transcribed_RNA"/>
</dbReference>
<accession>A0A0B7ABI3</accession>
<reference evidence="2" key="1">
    <citation type="submission" date="2014-12" db="EMBL/GenBank/DDBJ databases">
        <title>Insight into the proteome of Arion vulgaris.</title>
        <authorList>
            <person name="Aradska J."/>
            <person name="Bulat T."/>
            <person name="Smidak R."/>
            <person name="Sarate P."/>
            <person name="Gangsoo J."/>
            <person name="Sialana F."/>
            <person name="Bilban M."/>
            <person name="Lubec G."/>
        </authorList>
    </citation>
    <scope>NUCLEOTIDE SEQUENCE</scope>
    <source>
        <tissue evidence="2">Skin</tissue>
    </source>
</reference>
<protein>
    <submittedName>
        <fullName evidence="2">Uncharacterized protein</fullName>
    </submittedName>
</protein>
<keyword evidence="1" id="KW-0812">Transmembrane</keyword>
<gene>
    <name evidence="2" type="primary">ORF108419</name>
</gene>
<name>A0A0B7ABI3_9EUPU</name>
<proteinExistence type="predicted"/>
<keyword evidence="1" id="KW-0472">Membrane</keyword>
<evidence type="ECO:0000256" key="1">
    <source>
        <dbReference type="SAM" id="Phobius"/>
    </source>
</evidence>
<sequence length="80" mass="9709">MIYLNLVSVKFQQYLKQTNVKYVLEEAELDIVHTMKINTEYVYYLVNILVLFYWLLNQYDRTLYRSIGTLYRPVDIKGYA</sequence>